<evidence type="ECO:0000313" key="3">
    <source>
        <dbReference type="Proteomes" id="UP001254813"/>
    </source>
</evidence>
<feature type="compositionally biased region" description="Basic and acidic residues" evidence="1">
    <location>
        <begin position="278"/>
        <end position="288"/>
    </location>
</feature>
<gene>
    <name evidence="2" type="ORF">NDI79_03655</name>
</gene>
<evidence type="ECO:0000313" key="2">
    <source>
        <dbReference type="EMBL" id="MDS0293268.1"/>
    </source>
</evidence>
<keyword evidence="3" id="KW-1185">Reference proteome</keyword>
<comment type="caution">
    <text evidence="2">The sequence shown here is derived from an EMBL/GenBank/DDBJ whole genome shotgun (WGS) entry which is preliminary data.</text>
</comment>
<feature type="compositionally biased region" description="Basic and acidic residues" evidence="1">
    <location>
        <begin position="214"/>
        <end position="253"/>
    </location>
</feature>
<evidence type="ECO:0000256" key="1">
    <source>
        <dbReference type="SAM" id="MobiDB-lite"/>
    </source>
</evidence>
<organism evidence="2 3">
    <name type="scientific">Halogeometricum luteum</name>
    <dbReference type="NCBI Taxonomy" id="2950537"/>
    <lineage>
        <taxon>Archaea</taxon>
        <taxon>Methanobacteriati</taxon>
        <taxon>Methanobacteriota</taxon>
        <taxon>Stenosarchaea group</taxon>
        <taxon>Halobacteria</taxon>
        <taxon>Halobacteriales</taxon>
        <taxon>Haloferacaceae</taxon>
        <taxon>Halogeometricum</taxon>
    </lineage>
</organism>
<dbReference type="Proteomes" id="UP001254813">
    <property type="component" value="Unassembled WGS sequence"/>
</dbReference>
<accession>A0ABU2FXK1</accession>
<reference evidence="2 3" key="1">
    <citation type="submission" date="2022-06" db="EMBL/GenBank/DDBJ databases">
        <title>Halogeometricum sp. a new haloarchaeum isolate from saline soil.</title>
        <authorList>
            <person name="Strakova D."/>
            <person name="Galisteo C."/>
            <person name="Sanchez-Porro C."/>
            <person name="Ventosa A."/>
        </authorList>
    </citation>
    <scope>NUCLEOTIDE SEQUENCE [LARGE SCALE GENOMIC DNA]</scope>
    <source>
        <strain evidence="3">S3BR25-2</strain>
    </source>
</reference>
<dbReference type="EMBL" id="JAMQOQ010000001">
    <property type="protein sequence ID" value="MDS0293268.1"/>
    <property type="molecule type" value="Genomic_DNA"/>
</dbReference>
<feature type="compositionally biased region" description="Acidic residues" evidence="1">
    <location>
        <begin position="260"/>
        <end position="277"/>
    </location>
</feature>
<name>A0ABU2FXK1_9EURY</name>
<dbReference type="Pfam" id="PF24414">
    <property type="entry name" value="DUF7547"/>
    <property type="match status" value="1"/>
</dbReference>
<feature type="region of interest" description="Disordered" evidence="1">
    <location>
        <begin position="28"/>
        <end position="105"/>
    </location>
</feature>
<feature type="compositionally biased region" description="Basic and acidic residues" evidence="1">
    <location>
        <begin position="28"/>
        <end position="97"/>
    </location>
</feature>
<feature type="region of interest" description="Disordered" evidence="1">
    <location>
        <begin position="214"/>
        <end position="313"/>
    </location>
</feature>
<dbReference type="InterPro" id="IPR055969">
    <property type="entry name" value="DUF7547"/>
</dbReference>
<protein>
    <submittedName>
        <fullName evidence="2">Uncharacterized protein</fullName>
    </submittedName>
</protein>
<proteinExistence type="predicted"/>
<sequence>MSDPRDRDRDPDDDLADLLADLDRTLGDLREELEARERDGTAGGDDGRDDRDRPAGRRERRDRRGGPTARQAERYGYRRRERGRREDGSRDDGDRPIPRPPSFGEMLRFTEEYTIPTIISMLEATVRSLELLRSVLRLADPQRSAFDADDRRRSTTERLATTTMGREALSGVDRAIDDLRDALSGLPEEEESRSIVTDARDLMGEIEARIDEAERDRKRSKYGYRERESDRGRDEGGRRGGDGDRGNGRDGRGDSAVIDVTDEDEEDSPQVDVDAELESIRREVRGDDGADAESNGTRSSDAGDGGDGGDDER</sequence>
<dbReference type="RefSeq" id="WP_310927088.1">
    <property type="nucleotide sequence ID" value="NZ_JAMQOQ010000001.1"/>
</dbReference>